<dbReference type="Proteomes" id="UP000295724">
    <property type="component" value="Unassembled WGS sequence"/>
</dbReference>
<evidence type="ECO:0000313" key="2">
    <source>
        <dbReference type="Proteomes" id="UP000295724"/>
    </source>
</evidence>
<reference evidence="1 2" key="1">
    <citation type="submission" date="2019-03" db="EMBL/GenBank/DDBJ databases">
        <title>Genomic Encyclopedia of Type Strains, Phase IV (KMG-IV): sequencing the most valuable type-strain genomes for metagenomic binning, comparative biology and taxonomic classification.</title>
        <authorList>
            <person name="Goeker M."/>
        </authorList>
    </citation>
    <scope>NUCLEOTIDE SEQUENCE [LARGE SCALE GENOMIC DNA]</scope>
    <source>
        <strain evidence="1 2">DSM 25488</strain>
    </source>
</reference>
<accession>A0A4R6XX32</accession>
<proteinExistence type="predicted"/>
<evidence type="ECO:0000313" key="1">
    <source>
        <dbReference type="EMBL" id="TDR22737.1"/>
    </source>
</evidence>
<dbReference type="SUPFAM" id="SSF53187">
    <property type="entry name" value="Zn-dependent exopeptidases"/>
    <property type="match status" value="1"/>
</dbReference>
<dbReference type="OrthoDB" id="8716700at2"/>
<dbReference type="InterPro" id="IPR007709">
    <property type="entry name" value="N-FG_amidohydro"/>
</dbReference>
<keyword evidence="2" id="KW-1185">Reference proteome</keyword>
<dbReference type="Pfam" id="PF05013">
    <property type="entry name" value="FGase"/>
    <property type="match status" value="1"/>
</dbReference>
<dbReference type="RefSeq" id="WP_099019357.1">
    <property type="nucleotide sequence ID" value="NZ_NIHB01000002.1"/>
</dbReference>
<protein>
    <submittedName>
        <fullName evidence="1">N-formylglutamate deformylase</fullName>
    </submittedName>
</protein>
<name>A0A4R6XX32_9GAMM</name>
<sequence>MKPFELWQVESPLVISVPHDGALIPSDVLSVMNPAVLDSTDRDYLIGEVFDFEDLAYSKIKANYSRHVIDLNRPADGKALYHNQAETALCPSSTFDFQSIYQAGHEPGQAEIDRRIELYWQPYHDQLTELIQSAKEQFGFCVLIDAHSIDDEVPRFFEGQLPDINVGTFDGRSCEKPLEDMVLTELAGQNNFTFVSNGRFKGGFITRHYGHPEKHIHAIQLEHAKGSYLDGALKLSVKADYLRQFWRSVFEKIILKMK</sequence>
<dbReference type="Gene3D" id="3.40.630.40">
    <property type="entry name" value="Zn-dependent exopeptidases"/>
    <property type="match status" value="1"/>
</dbReference>
<comment type="caution">
    <text evidence="1">The sequence shown here is derived from an EMBL/GenBank/DDBJ whole genome shotgun (WGS) entry which is preliminary data.</text>
</comment>
<dbReference type="EMBL" id="SNZB01000002">
    <property type="protein sequence ID" value="TDR22737.1"/>
    <property type="molecule type" value="Genomic_DNA"/>
</dbReference>
<dbReference type="AlphaFoldDB" id="A0A4R6XX32"/>
<organism evidence="1 2">
    <name type="scientific">Marinicella litoralis</name>
    <dbReference type="NCBI Taxonomy" id="644220"/>
    <lineage>
        <taxon>Bacteria</taxon>
        <taxon>Pseudomonadati</taxon>
        <taxon>Pseudomonadota</taxon>
        <taxon>Gammaproteobacteria</taxon>
        <taxon>Lysobacterales</taxon>
        <taxon>Marinicellaceae</taxon>
        <taxon>Marinicella</taxon>
    </lineage>
</organism>
<gene>
    <name evidence="1" type="ORF">C8D91_1230</name>
</gene>